<dbReference type="Pfam" id="PF04558">
    <property type="entry name" value="tRNA_synt_1c_R1"/>
    <property type="match status" value="1"/>
</dbReference>
<evidence type="ECO:0000256" key="3">
    <source>
        <dbReference type="ARBA" id="ARBA00022598"/>
    </source>
</evidence>
<evidence type="ECO:0000256" key="7">
    <source>
        <dbReference type="ARBA" id="ARBA00023146"/>
    </source>
</evidence>
<feature type="domain" description="Glutamyl/glutaminyl-tRNA synthetase class Ib catalytic" evidence="11">
    <location>
        <begin position="275"/>
        <end position="574"/>
    </location>
</feature>
<dbReference type="FunFam" id="1.10.8.1290:FF:000002">
    <property type="entry name" value="Glutamine--tRNA ligase cytoplasmic"/>
    <property type="match status" value="1"/>
</dbReference>
<evidence type="ECO:0000259" key="15">
    <source>
        <dbReference type="Pfam" id="PF20974"/>
    </source>
</evidence>
<dbReference type="InterPro" id="IPR000924">
    <property type="entry name" value="Glu/Gln-tRNA-synth"/>
</dbReference>
<evidence type="ECO:0000256" key="5">
    <source>
        <dbReference type="ARBA" id="ARBA00022840"/>
    </source>
</evidence>
<dbReference type="Pfam" id="PF20974">
    <property type="entry name" value="tRNA-synt_1c_C2"/>
    <property type="match status" value="1"/>
</dbReference>
<dbReference type="FunFam" id="1.10.10.2420:FF:000001">
    <property type="entry name" value="Glutamine--tRNA ligase cytoplasmic"/>
    <property type="match status" value="1"/>
</dbReference>
<feature type="domain" description="tRNA synthetases class I (E and Q) anti-codon binding" evidence="15">
    <location>
        <begin position="699"/>
        <end position="772"/>
    </location>
</feature>
<evidence type="ECO:0000256" key="2">
    <source>
        <dbReference type="ARBA" id="ARBA00012836"/>
    </source>
</evidence>
<proteinExistence type="inferred from homology"/>
<evidence type="ECO:0000256" key="8">
    <source>
        <dbReference type="ARBA" id="ARBA00030466"/>
    </source>
</evidence>
<dbReference type="Gene3D" id="3.40.50.620">
    <property type="entry name" value="HUPs"/>
    <property type="match status" value="1"/>
</dbReference>
<dbReference type="Proteomes" id="UP000095280">
    <property type="component" value="Unplaced"/>
</dbReference>
<dbReference type="SUPFAM" id="SSF50715">
    <property type="entry name" value="Ribosomal protein L25-like"/>
    <property type="match status" value="1"/>
</dbReference>
<evidence type="ECO:0000256" key="9">
    <source>
        <dbReference type="ARBA" id="ARBA00048270"/>
    </source>
</evidence>
<dbReference type="PANTHER" id="PTHR43097:SF4">
    <property type="entry name" value="GLUTAMINE--TRNA LIGASE"/>
    <property type="match status" value="1"/>
</dbReference>
<dbReference type="EC" id="6.1.1.18" evidence="2"/>
<organism evidence="16 17">
    <name type="scientific">Macrostomum lignano</name>
    <dbReference type="NCBI Taxonomy" id="282301"/>
    <lineage>
        <taxon>Eukaryota</taxon>
        <taxon>Metazoa</taxon>
        <taxon>Spiralia</taxon>
        <taxon>Lophotrochozoa</taxon>
        <taxon>Platyhelminthes</taxon>
        <taxon>Rhabditophora</taxon>
        <taxon>Macrostomorpha</taxon>
        <taxon>Macrostomida</taxon>
        <taxon>Macrostomidae</taxon>
        <taxon>Macrostomum</taxon>
    </lineage>
</organism>
<dbReference type="InterPro" id="IPR020058">
    <property type="entry name" value="Glu/Gln-tRNA-synth_Ib_cat-dom"/>
</dbReference>
<feature type="domain" description="Glutaminyl-tRNA synthetase class Ib non-specific RNA-binding" evidence="13">
    <location>
        <begin position="171"/>
        <end position="265"/>
    </location>
</feature>
<dbReference type="PROSITE" id="PS00178">
    <property type="entry name" value="AA_TRNA_LIGASE_I"/>
    <property type="match status" value="1"/>
</dbReference>
<comment type="similarity">
    <text evidence="1 10">Belongs to the class-I aminoacyl-tRNA synthetase family.</text>
</comment>
<dbReference type="InterPro" id="IPR042559">
    <property type="entry name" value="Gln-tRNA-synth_Ib_RNA-bd_N_2"/>
</dbReference>
<dbReference type="GO" id="GO:0005524">
    <property type="term" value="F:ATP binding"/>
    <property type="evidence" value="ECO:0007669"/>
    <property type="project" value="UniProtKB-KW"/>
</dbReference>
<dbReference type="WBParaSite" id="maker-uti_cns_0009790-snap-gene-0.3-mRNA-1">
    <property type="protein sequence ID" value="maker-uti_cns_0009790-snap-gene-0.3-mRNA-1"/>
    <property type="gene ID" value="maker-uti_cns_0009790-snap-gene-0.3"/>
</dbReference>
<dbReference type="Pfam" id="PF03950">
    <property type="entry name" value="tRNA-synt_1c_C"/>
    <property type="match status" value="1"/>
</dbReference>
<dbReference type="Pfam" id="PF00749">
    <property type="entry name" value="tRNA-synt_1c"/>
    <property type="match status" value="1"/>
</dbReference>
<dbReference type="PRINTS" id="PR00987">
    <property type="entry name" value="TRNASYNTHGLU"/>
</dbReference>
<evidence type="ECO:0000256" key="10">
    <source>
        <dbReference type="RuleBase" id="RU363037"/>
    </source>
</evidence>
<dbReference type="InterPro" id="IPR011035">
    <property type="entry name" value="Ribosomal_bL25/Gln-tRNA_synth"/>
</dbReference>
<evidence type="ECO:0000313" key="17">
    <source>
        <dbReference type="WBParaSite" id="maker-uti_cns_0009790-snap-gene-0.3-mRNA-1"/>
    </source>
</evidence>
<dbReference type="Gene3D" id="1.10.10.2420">
    <property type="match status" value="1"/>
</dbReference>
<dbReference type="InterPro" id="IPR007638">
    <property type="entry name" value="Gln-tRNA-synth_Ib_RNA-bd_2"/>
</dbReference>
<keyword evidence="5 10" id="KW-0067">ATP-binding</keyword>
<evidence type="ECO:0000256" key="4">
    <source>
        <dbReference type="ARBA" id="ARBA00022741"/>
    </source>
</evidence>
<dbReference type="GO" id="GO:0006425">
    <property type="term" value="P:glutaminyl-tRNA aminoacylation"/>
    <property type="evidence" value="ECO:0007669"/>
    <property type="project" value="InterPro"/>
</dbReference>
<evidence type="ECO:0000256" key="1">
    <source>
        <dbReference type="ARBA" id="ARBA00005594"/>
    </source>
</evidence>
<sequence length="795" mass="88368">FSQSTSTSMANECLASLGLSGPKIEETMRNKDLTERLVALVRCAKDKLGSKELSKVQGNLIYHTGTKLKKQAFAGHELIVNHIINGDLATEAQVTAACDFCLKQIGSGDLDAFKAACGIGVSITPEDIERAVEEVINKHKQELLAQRYAFGMNKLLGEARSNLKWADGKQVKCEFEVQILHLLGPKTDADRAGNANASSVAKQPAARGKPAAVAAAANGNAEVFREDTRSLADQMISGDAAKFHKPGENYLTDGYVMTPRTRFLLGRHLKQTGGKVFTRFPPEPNGILHIGHAKAINFNFGYARAHNGHCYLRYDDTNPEKEEEKFFVAIRDIVEWLGYTPYKVTYASDNFDQLYEWAESLIMRGKAYVCHQSPDQLKGHNPPPSPWRDRPAEESLQLFRAMRAGMYAEGEACLRMRLTMEDSKQDPVAYRIKYARHHRTGSKWCIYPTYDYTHCLCDSIENITHSLCTKEFQNRRSSYYWLCNALDLYCPVQWEYGRLNVCNTVMSKRKILNLVQKKAVADWDDPRLFTLTALRRRGVPPEAVNLFAAKVGVTMASAYIDPSLLDACTREILNTSAPRTMVVLDPLKVTIVEGLDAVKSAALTVPDYPASPERGSHSIASFSASSGVLYLEREDFRDGGKAGAGAGFKRLTEDQPVGLKHANVAIAVRQVVRDAAGQVSELRVACLPLDSLPAKPKCFVHWVADPVQVEVRLYEQLFTMKNPEEHPDGLIAAMNPNSLSVKPGALADRYLLTAAAIQRHLQFERLGYFYLDQDSSPPGRLIFNRTVTLKEDVGK</sequence>
<name>A0A1I8I3Y6_9PLAT</name>
<dbReference type="InterPro" id="IPR049437">
    <property type="entry name" value="tRNA-synt_1c_C2"/>
</dbReference>
<keyword evidence="6 10" id="KW-0648">Protein biosynthesis</keyword>
<dbReference type="InterPro" id="IPR050132">
    <property type="entry name" value="Gln/Glu-tRNA_Ligase"/>
</dbReference>
<dbReference type="InterPro" id="IPR001412">
    <property type="entry name" value="aa-tRNA-synth_I_CS"/>
</dbReference>
<dbReference type="InterPro" id="IPR020056">
    <property type="entry name" value="Rbsml_bL25/Gln-tRNA_synth_N"/>
</dbReference>
<evidence type="ECO:0000259" key="14">
    <source>
        <dbReference type="Pfam" id="PF04558"/>
    </source>
</evidence>
<keyword evidence="4 10" id="KW-0547">Nucleotide-binding</keyword>
<dbReference type="InterPro" id="IPR014729">
    <property type="entry name" value="Rossmann-like_a/b/a_fold"/>
</dbReference>
<feature type="domain" description="Glutaminyl-tRNA synthetase class Ib non-specific RNA-binding" evidence="14">
    <location>
        <begin position="13"/>
        <end position="168"/>
    </location>
</feature>
<evidence type="ECO:0000313" key="16">
    <source>
        <dbReference type="Proteomes" id="UP000095280"/>
    </source>
</evidence>
<evidence type="ECO:0000259" key="13">
    <source>
        <dbReference type="Pfam" id="PF04557"/>
    </source>
</evidence>
<dbReference type="InterPro" id="IPR042558">
    <property type="entry name" value="Gln-tRNA-synth_Ib_RNA-bd_N_1"/>
</dbReference>
<dbReference type="Pfam" id="PF04557">
    <property type="entry name" value="tRNA_synt_1c_R2"/>
    <property type="match status" value="1"/>
</dbReference>
<feature type="domain" description="Glutamyl/glutaminyl-tRNA synthetase class Ib anti-codon binding" evidence="12">
    <location>
        <begin position="577"/>
        <end position="684"/>
    </location>
</feature>
<keyword evidence="3 10" id="KW-0436">Ligase</keyword>
<dbReference type="CDD" id="cd00807">
    <property type="entry name" value="GlnRS_core"/>
    <property type="match status" value="1"/>
</dbReference>
<accession>A0A1I8I3Y6</accession>
<keyword evidence="7 10" id="KW-0030">Aminoacyl-tRNA synthetase</keyword>
<dbReference type="SUPFAM" id="SSF52374">
    <property type="entry name" value="Nucleotidylyl transferase"/>
    <property type="match status" value="1"/>
</dbReference>
<dbReference type="Gene3D" id="1.10.8.1290">
    <property type="entry name" value="Glutaminyl-tRNA synthetase, non-specific RNA binding region part 1, domain 1"/>
    <property type="match status" value="1"/>
</dbReference>
<dbReference type="InterPro" id="IPR020059">
    <property type="entry name" value="Glu/Gln-tRNA-synth_Ib_codon-bd"/>
</dbReference>
<keyword evidence="16" id="KW-1185">Reference proteome</keyword>
<dbReference type="GO" id="GO:0017101">
    <property type="term" value="C:aminoacyl-tRNA synthetase multienzyme complex"/>
    <property type="evidence" value="ECO:0007669"/>
    <property type="project" value="TreeGrafter"/>
</dbReference>
<dbReference type="InterPro" id="IPR004514">
    <property type="entry name" value="Gln-tRNA-synth"/>
</dbReference>
<dbReference type="AlphaFoldDB" id="A0A1I8I3Y6"/>
<dbReference type="Gene3D" id="2.40.240.10">
    <property type="entry name" value="Ribosomal Protein L25, Chain P"/>
    <property type="match status" value="2"/>
</dbReference>
<comment type="catalytic activity">
    <reaction evidence="9">
        <text>tRNA(Gln) + L-glutamine + ATP = L-glutaminyl-tRNA(Gln) + AMP + diphosphate</text>
        <dbReference type="Rhea" id="RHEA:20121"/>
        <dbReference type="Rhea" id="RHEA-COMP:9662"/>
        <dbReference type="Rhea" id="RHEA-COMP:9681"/>
        <dbReference type="ChEBI" id="CHEBI:30616"/>
        <dbReference type="ChEBI" id="CHEBI:33019"/>
        <dbReference type="ChEBI" id="CHEBI:58359"/>
        <dbReference type="ChEBI" id="CHEBI:78442"/>
        <dbReference type="ChEBI" id="CHEBI:78521"/>
        <dbReference type="ChEBI" id="CHEBI:456215"/>
        <dbReference type="EC" id="6.1.1.18"/>
    </reaction>
</comment>
<dbReference type="GO" id="GO:0004819">
    <property type="term" value="F:glutamine-tRNA ligase activity"/>
    <property type="evidence" value="ECO:0007669"/>
    <property type="project" value="UniProtKB-EC"/>
</dbReference>
<dbReference type="PANTHER" id="PTHR43097">
    <property type="entry name" value="GLUTAMINE-TRNA LIGASE"/>
    <property type="match status" value="1"/>
</dbReference>
<dbReference type="GO" id="GO:0005829">
    <property type="term" value="C:cytosol"/>
    <property type="evidence" value="ECO:0007669"/>
    <property type="project" value="TreeGrafter"/>
</dbReference>
<evidence type="ECO:0000259" key="11">
    <source>
        <dbReference type="Pfam" id="PF00749"/>
    </source>
</evidence>
<dbReference type="NCBIfam" id="TIGR00440">
    <property type="entry name" value="glnS"/>
    <property type="match status" value="1"/>
</dbReference>
<dbReference type="FunFam" id="3.40.50.620:FF:000037">
    <property type="entry name" value="Glutamine--tRNA ligase cytoplasmic"/>
    <property type="match status" value="1"/>
</dbReference>
<evidence type="ECO:0000259" key="12">
    <source>
        <dbReference type="Pfam" id="PF03950"/>
    </source>
</evidence>
<evidence type="ECO:0000256" key="6">
    <source>
        <dbReference type="ARBA" id="ARBA00022917"/>
    </source>
</evidence>
<dbReference type="InterPro" id="IPR007639">
    <property type="entry name" value="Gln-tRNA-synth_Ib_RNA-bd_N"/>
</dbReference>
<reference evidence="17" key="1">
    <citation type="submission" date="2016-11" db="UniProtKB">
        <authorList>
            <consortium name="WormBaseParasite"/>
        </authorList>
    </citation>
    <scope>IDENTIFICATION</scope>
</reference>
<protein>
    <recommendedName>
        <fullName evidence="2">glutamine--tRNA ligase</fullName>
        <ecNumber evidence="2">6.1.1.18</ecNumber>
    </recommendedName>
    <alternativeName>
        <fullName evidence="8">Glutaminyl-tRNA synthetase</fullName>
    </alternativeName>
</protein>